<dbReference type="EMBL" id="KQ982668">
    <property type="protein sequence ID" value="KYQ52553.1"/>
    <property type="molecule type" value="Genomic_DNA"/>
</dbReference>
<protein>
    <recommendedName>
        <fullName evidence="4">Gustatory receptor</fullName>
    </recommendedName>
</protein>
<proteinExistence type="predicted"/>
<evidence type="ECO:0008006" key="4">
    <source>
        <dbReference type="Google" id="ProtNLM"/>
    </source>
</evidence>
<reference evidence="2 3" key="1">
    <citation type="submission" date="2015-09" db="EMBL/GenBank/DDBJ databases">
        <title>Trachymyrmex zeteki WGS genome.</title>
        <authorList>
            <person name="Nygaard S."/>
            <person name="Hu H."/>
            <person name="Boomsma J."/>
            <person name="Zhang G."/>
        </authorList>
    </citation>
    <scope>NUCLEOTIDE SEQUENCE [LARGE SCALE GENOMIC DNA]</scope>
    <source>
        <strain evidence="2">Tzet28-1</strain>
        <tissue evidence="2">Whole body</tissue>
    </source>
</reference>
<feature type="transmembrane region" description="Helical" evidence="1">
    <location>
        <begin position="119"/>
        <end position="142"/>
    </location>
</feature>
<keyword evidence="1" id="KW-0812">Transmembrane</keyword>
<evidence type="ECO:0000313" key="3">
    <source>
        <dbReference type="Proteomes" id="UP000075809"/>
    </source>
</evidence>
<feature type="transmembrane region" description="Helical" evidence="1">
    <location>
        <begin position="9"/>
        <end position="27"/>
    </location>
</feature>
<accession>A0A151WXD3</accession>
<dbReference type="Proteomes" id="UP000075809">
    <property type="component" value="Unassembled WGS sequence"/>
</dbReference>
<name>A0A151WXD3_9HYME</name>
<evidence type="ECO:0000313" key="2">
    <source>
        <dbReference type="EMBL" id="KYQ52553.1"/>
    </source>
</evidence>
<keyword evidence="3" id="KW-1185">Reference proteome</keyword>
<organism evidence="2 3">
    <name type="scientific">Mycetomoellerius zeteki</name>
    <dbReference type="NCBI Taxonomy" id="64791"/>
    <lineage>
        <taxon>Eukaryota</taxon>
        <taxon>Metazoa</taxon>
        <taxon>Ecdysozoa</taxon>
        <taxon>Arthropoda</taxon>
        <taxon>Hexapoda</taxon>
        <taxon>Insecta</taxon>
        <taxon>Pterygota</taxon>
        <taxon>Neoptera</taxon>
        <taxon>Endopterygota</taxon>
        <taxon>Hymenoptera</taxon>
        <taxon>Apocrita</taxon>
        <taxon>Aculeata</taxon>
        <taxon>Formicoidea</taxon>
        <taxon>Formicidae</taxon>
        <taxon>Myrmicinae</taxon>
        <taxon>Mycetomoellerius</taxon>
    </lineage>
</organism>
<keyword evidence="1" id="KW-1133">Transmembrane helix</keyword>
<evidence type="ECO:0000256" key="1">
    <source>
        <dbReference type="SAM" id="Phobius"/>
    </source>
</evidence>
<gene>
    <name evidence="2" type="ORF">ALC60_08415</name>
</gene>
<feature type="transmembrane region" description="Helical" evidence="1">
    <location>
        <begin position="33"/>
        <end position="55"/>
    </location>
</feature>
<sequence>MMKTLQKALAPLLIIGSFFSLGIFEYPLGRPRPYFSCLYTLTTWSCFSYSFYYSYYIEEWKNKVSNYIEIITFTTSITSIFLSHFHFEELRMCLHELSVVDDTLEALSMPKEYQRLHNWTIRIIIGWIFYIFFILLSITFGWKINHNKPMYFVDIYRIFLVHYPTFINILSALIWGTILGLVYRVSKNNCKIFHALIKRTELIRKVMCHFEIFAVINKILRLKIVELVLIKHYQFYRKTSDKNCLFSSHRVLTRGDSRVTLDLNETWRNCRVCSP</sequence>
<feature type="transmembrane region" description="Helical" evidence="1">
    <location>
        <begin position="163"/>
        <end position="183"/>
    </location>
</feature>
<keyword evidence="1" id="KW-0472">Membrane</keyword>
<dbReference type="AlphaFoldDB" id="A0A151WXD3"/>